<reference evidence="3" key="1">
    <citation type="journal article" date="2019" name="Int. J. Syst. Evol. Microbiol.">
        <title>The Global Catalogue of Microorganisms (GCM) 10K type strain sequencing project: providing services to taxonomists for standard genome sequencing and annotation.</title>
        <authorList>
            <consortium name="The Broad Institute Genomics Platform"/>
            <consortium name="The Broad Institute Genome Sequencing Center for Infectious Disease"/>
            <person name="Wu L."/>
            <person name="Ma J."/>
        </authorList>
    </citation>
    <scope>NUCLEOTIDE SEQUENCE [LARGE SCALE GENOMIC DNA]</scope>
    <source>
        <strain evidence="3">KCTC 42143</strain>
    </source>
</reference>
<accession>A0ABW4NPL0</accession>
<proteinExistence type="predicted"/>
<dbReference type="RefSeq" id="WP_156413291.1">
    <property type="nucleotide sequence ID" value="NZ_JBHSQC010000023.1"/>
</dbReference>
<sequence>MMSTAFMIVGLLISFSTWYDHQTSEAIVSGMIIQIVGAILYGIGKMLSKSTTILVSPLLNVLLITLIPASVLSNLLVGQSLAPYPTEKNAVLVFTILILAVLGVSYGVIRRRNINKKQFKC</sequence>
<evidence type="ECO:0000256" key="1">
    <source>
        <dbReference type="SAM" id="Phobius"/>
    </source>
</evidence>
<evidence type="ECO:0000313" key="2">
    <source>
        <dbReference type="EMBL" id="MFD1800049.1"/>
    </source>
</evidence>
<keyword evidence="1" id="KW-1133">Transmembrane helix</keyword>
<feature type="transmembrane region" description="Helical" evidence="1">
    <location>
        <begin position="89"/>
        <end position="109"/>
    </location>
</feature>
<comment type="caution">
    <text evidence="2">The sequence shown here is derived from an EMBL/GenBank/DDBJ whole genome shotgun (WGS) entry which is preliminary data.</text>
</comment>
<evidence type="ECO:0008006" key="4">
    <source>
        <dbReference type="Google" id="ProtNLM"/>
    </source>
</evidence>
<keyword evidence="1" id="KW-0812">Transmembrane</keyword>
<evidence type="ECO:0000313" key="3">
    <source>
        <dbReference type="Proteomes" id="UP001597285"/>
    </source>
</evidence>
<name>A0ABW4NPL0_9LACT</name>
<gene>
    <name evidence="2" type="ORF">ACFSBK_09330</name>
</gene>
<dbReference type="EMBL" id="JBHUFF010000017">
    <property type="protein sequence ID" value="MFD1800049.1"/>
    <property type="molecule type" value="Genomic_DNA"/>
</dbReference>
<feature type="transmembrane region" description="Helical" evidence="1">
    <location>
        <begin position="26"/>
        <end position="43"/>
    </location>
</feature>
<keyword evidence="1" id="KW-0472">Membrane</keyword>
<keyword evidence="3" id="KW-1185">Reference proteome</keyword>
<feature type="transmembrane region" description="Helical" evidence="1">
    <location>
        <begin position="55"/>
        <end position="77"/>
    </location>
</feature>
<organism evidence="2 3">
    <name type="scientific">Carnobacterium antarcticum</name>
    <dbReference type="NCBI Taxonomy" id="2126436"/>
    <lineage>
        <taxon>Bacteria</taxon>
        <taxon>Bacillati</taxon>
        <taxon>Bacillota</taxon>
        <taxon>Bacilli</taxon>
        <taxon>Lactobacillales</taxon>
        <taxon>Carnobacteriaceae</taxon>
        <taxon>Carnobacterium</taxon>
    </lineage>
</organism>
<protein>
    <recommendedName>
        <fullName evidence="4">Integral membrane protein</fullName>
    </recommendedName>
</protein>
<dbReference type="Proteomes" id="UP001597285">
    <property type="component" value="Unassembled WGS sequence"/>
</dbReference>